<dbReference type="AlphaFoldDB" id="A0A1W6ZF14"/>
<evidence type="ECO:0000256" key="4">
    <source>
        <dbReference type="ARBA" id="ARBA00023163"/>
    </source>
</evidence>
<reference evidence="7 8" key="1">
    <citation type="submission" date="2017-05" db="EMBL/GenBank/DDBJ databases">
        <title>Complete and WGS of Bordetella genogroups.</title>
        <authorList>
            <person name="Spilker T."/>
            <person name="LiPuma J."/>
        </authorList>
    </citation>
    <scope>NUCLEOTIDE SEQUENCE [LARGE SCALE GENOMIC DNA]</scope>
    <source>
        <strain evidence="7 8">AU7206</strain>
    </source>
</reference>
<dbReference type="Gene3D" id="1.10.1740.10">
    <property type="match status" value="1"/>
</dbReference>
<proteinExistence type="inferred from homology"/>
<dbReference type="InterPro" id="IPR036388">
    <property type="entry name" value="WH-like_DNA-bd_sf"/>
</dbReference>
<dbReference type="Pfam" id="PF04542">
    <property type="entry name" value="Sigma70_r2"/>
    <property type="match status" value="1"/>
</dbReference>
<organism evidence="7 8">
    <name type="scientific">Bordetella genomosp. 13</name>
    <dbReference type="NCBI Taxonomy" id="463040"/>
    <lineage>
        <taxon>Bacteria</taxon>
        <taxon>Pseudomonadati</taxon>
        <taxon>Pseudomonadota</taxon>
        <taxon>Betaproteobacteria</taxon>
        <taxon>Burkholderiales</taxon>
        <taxon>Alcaligenaceae</taxon>
        <taxon>Bordetella</taxon>
    </lineage>
</organism>
<dbReference type="KEGG" id="bgm:CAL15_17030"/>
<evidence type="ECO:0000259" key="5">
    <source>
        <dbReference type="Pfam" id="PF04542"/>
    </source>
</evidence>
<dbReference type="STRING" id="463040.CAL15_17030"/>
<dbReference type="GO" id="GO:0016987">
    <property type="term" value="F:sigma factor activity"/>
    <property type="evidence" value="ECO:0007669"/>
    <property type="project" value="UniProtKB-KW"/>
</dbReference>
<dbReference type="GO" id="GO:0003677">
    <property type="term" value="F:DNA binding"/>
    <property type="evidence" value="ECO:0007669"/>
    <property type="project" value="InterPro"/>
</dbReference>
<dbReference type="CDD" id="cd06171">
    <property type="entry name" value="Sigma70_r4"/>
    <property type="match status" value="1"/>
</dbReference>
<protein>
    <submittedName>
        <fullName evidence="7">RNA polymerase subunit sigma</fullName>
    </submittedName>
</protein>
<sequence>MPSLDRAQQDALRDLYREHHAWLLNWLRRKLGCAFDAADFAHDTFFRLLGRDDLGHLQTPRAYLTTVATRLIVDRARRRKIEAACLESWSVLYGDASEPSPETLVQAVQALDSLAALLCSLPEKPRTAFLLHRLDGLTYPEIGARLGVSASMVKQYVAGALVHCYAAAFGSSEPGQP</sequence>
<dbReference type="InterPro" id="IPR039425">
    <property type="entry name" value="RNA_pol_sigma-70-like"/>
</dbReference>
<keyword evidence="8" id="KW-1185">Reference proteome</keyword>
<dbReference type="EMBL" id="CP021111">
    <property type="protein sequence ID" value="ARP95931.1"/>
    <property type="molecule type" value="Genomic_DNA"/>
</dbReference>
<evidence type="ECO:0000256" key="3">
    <source>
        <dbReference type="ARBA" id="ARBA00023082"/>
    </source>
</evidence>
<dbReference type="SUPFAM" id="SSF88659">
    <property type="entry name" value="Sigma3 and sigma4 domains of RNA polymerase sigma factors"/>
    <property type="match status" value="1"/>
</dbReference>
<dbReference type="PANTHER" id="PTHR43133:SF63">
    <property type="entry name" value="RNA POLYMERASE SIGMA FACTOR FECI-RELATED"/>
    <property type="match status" value="1"/>
</dbReference>
<keyword evidence="4" id="KW-0804">Transcription</keyword>
<evidence type="ECO:0000259" key="6">
    <source>
        <dbReference type="Pfam" id="PF08281"/>
    </source>
</evidence>
<dbReference type="InterPro" id="IPR007627">
    <property type="entry name" value="RNA_pol_sigma70_r2"/>
</dbReference>
<evidence type="ECO:0000256" key="1">
    <source>
        <dbReference type="ARBA" id="ARBA00010641"/>
    </source>
</evidence>
<dbReference type="NCBIfam" id="TIGR02937">
    <property type="entry name" value="sigma70-ECF"/>
    <property type="match status" value="1"/>
</dbReference>
<gene>
    <name evidence="7" type="ORF">CAL15_17030</name>
</gene>
<dbReference type="RefSeq" id="WP_086079689.1">
    <property type="nucleotide sequence ID" value="NZ_CP021111.1"/>
</dbReference>
<feature type="domain" description="RNA polymerase sigma factor 70 region 4 type 2" evidence="6">
    <location>
        <begin position="112"/>
        <end position="164"/>
    </location>
</feature>
<dbReference type="SUPFAM" id="SSF88946">
    <property type="entry name" value="Sigma2 domain of RNA polymerase sigma factors"/>
    <property type="match status" value="1"/>
</dbReference>
<keyword evidence="2" id="KW-0805">Transcription regulation</keyword>
<dbReference type="PANTHER" id="PTHR43133">
    <property type="entry name" value="RNA POLYMERASE ECF-TYPE SIGMA FACTO"/>
    <property type="match status" value="1"/>
</dbReference>
<evidence type="ECO:0000256" key="2">
    <source>
        <dbReference type="ARBA" id="ARBA00023015"/>
    </source>
</evidence>
<dbReference type="OrthoDB" id="8654550at2"/>
<dbReference type="InterPro" id="IPR013324">
    <property type="entry name" value="RNA_pol_sigma_r3/r4-like"/>
</dbReference>
<dbReference type="Proteomes" id="UP000194161">
    <property type="component" value="Chromosome"/>
</dbReference>
<dbReference type="InterPro" id="IPR013325">
    <property type="entry name" value="RNA_pol_sigma_r2"/>
</dbReference>
<evidence type="ECO:0000313" key="7">
    <source>
        <dbReference type="EMBL" id="ARP95931.1"/>
    </source>
</evidence>
<feature type="domain" description="RNA polymerase sigma-70 region 2" evidence="5">
    <location>
        <begin position="15"/>
        <end position="80"/>
    </location>
</feature>
<evidence type="ECO:0000313" key="8">
    <source>
        <dbReference type="Proteomes" id="UP000194161"/>
    </source>
</evidence>
<comment type="similarity">
    <text evidence="1">Belongs to the sigma-70 factor family. ECF subfamily.</text>
</comment>
<dbReference type="GO" id="GO:0006352">
    <property type="term" value="P:DNA-templated transcription initiation"/>
    <property type="evidence" value="ECO:0007669"/>
    <property type="project" value="InterPro"/>
</dbReference>
<dbReference type="InterPro" id="IPR013249">
    <property type="entry name" value="RNA_pol_sigma70_r4_t2"/>
</dbReference>
<keyword evidence="3" id="KW-0731">Sigma factor</keyword>
<accession>A0A1W6ZF14</accession>
<dbReference type="InterPro" id="IPR014284">
    <property type="entry name" value="RNA_pol_sigma-70_dom"/>
</dbReference>
<dbReference type="Pfam" id="PF08281">
    <property type="entry name" value="Sigma70_r4_2"/>
    <property type="match status" value="1"/>
</dbReference>
<dbReference type="Gene3D" id="1.10.10.10">
    <property type="entry name" value="Winged helix-like DNA-binding domain superfamily/Winged helix DNA-binding domain"/>
    <property type="match status" value="1"/>
</dbReference>
<name>A0A1W6ZF14_9BORD</name>